<accession>A0A0P7CUA8</accession>
<proteinExistence type="predicted"/>
<evidence type="ECO:0000313" key="4">
    <source>
        <dbReference type="Proteomes" id="UP000050378"/>
    </source>
</evidence>
<evidence type="ECO:0000313" key="5">
    <source>
        <dbReference type="Proteomes" id="UP001377972"/>
    </source>
</evidence>
<dbReference type="Pfam" id="PF12514">
    <property type="entry name" value="DUF3718"/>
    <property type="match status" value="1"/>
</dbReference>
<reference evidence="2 4" key="1">
    <citation type="submission" date="2015-09" db="EMBL/GenBank/DDBJ databases">
        <title>Draft Genome Sequence of Pseudoalteromonas lipolytica UCD-48B.</title>
        <authorList>
            <person name="Krusor M."/>
            <person name="Coil D.A."/>
            <person name="Lang J.M."/>
            <person name="Eisen J.A."/>
            <person name="Alexiev A."/>
        </authorList>
    </citation>
    <scope>NUCLEOTIDE SEQUENCE [LARGE SCALE GENOMIC DNA]</scope>
    <source>
        <strain evidence="2 4">UCD-48B</strain>
    </source>
</reference>
<dbReference type="OrthoDB" id="6402293at2"/>
<dbReference type="RefSeq" id="WP_054554737.1">
    <property type="nucleotide sequence ID" value="NZ_JAQPZS010000001.1"/>
</dbReference>
<feature type="signal peptide" evidence="1">
    <location>
        <begin position="1"/>
        <end position="25"/>
    </location>
</feature>
<dbReference type="AlphaFoldDB" id="A0A0P7CUA8"/>
<feature type="chain" id="PRO_5006137179" evidence="1">
    <location>
        <begin position="26"/>
        <end position="120"/>
    </location>
</feature>
<reference evidence="3 5" key="2">
    <citation type="submission" date="2023-01" db="EMBL/GenBank/DDBJ databases">
        <title>Trichodesmium-associated heterotrophic epibiont bacteria.</title>
        <authorList>
            <person name="Cleveland C.S."/>
            <person name="Webb E.A."/>
        </authorList>
    </citation>
    <scope>NUCLEOTIDE SEQUENCE [LARGE SCALE GENOMIC DNA]</scope>
    <source>
        <strain evidence="3 5">USCH2</strain>
    </source>
</reference>
<keyword evidence="1" id="KW-0732">Signal</keyword>
<keyword evidence="5" id="KW-1185">Reference proteome</keyword>
<dbReference type="PATRIC" id="fig|570156.3.peg.1897"/>
<name>A0A0P7CUA8_9GAMM</name>
<dbReference type="EMBL" id="LJTC01000017">
    <property type="protein sequence ID" value="KPM78513.1"/>
    <property type="molecule type" value="Genomic_DNA"/>
</dbReference>
<evidence type="ECO:0000313" key="3">
    <source>
        <dbReference type="EMBL" id="MEJ6494776.1"/>
    </source>
</evidence>
<evidence type="ECO:0000313" key="2">
    <source>
        <dbReference type="EMBL" id="KPM78513.1"/>
    </source>
</evidence>
<dbReference type="EMBL" id="JAQPZS010000001">
    <property type="protein sequence ID" value="MEJ6494776.1"/>
    <property type="molecule type" value="Genomic_DNA"/>
</dbReference>
<comment type="caution">
    <text evidence="2">The sequence shown here is derived from an EMBL/GenBank/DDBJ whole genome shotgun (WGS) entry which is preliminary data.</text>
</comment>
<sequence>MNTLTTALGTAIILGSSLAATDASAAQFVAADNSVGTQACMAIASNKPLNVIGTMRDLRLSKRVMTEKLFCNDMPTNKFVSTYGLHNSAKYLNFDIATKTSIQDIANVSDDTVIVIAGSK</sequence>
<protein>
    <submittedName>
        <fullName evidence="3">DUF3718 domain-containing protein</fullName>
    </submittedName>
</protein>
<dbReference type="Proteomes" id="UP001377972">
    <property type="component" value="Unassembled WGS sequence"/>
</dbReference>
<organism evidence="2 4">
    <name type="scientific">Pseudoalteromonas lipolytica</name>
    <dbReference type="NCBI Taxonomy" id="570156"/>
    <lineage>
        <taxon>Bacteria</taxon>
        <taxon>Pseudomonadati</taxon>
        <taxon>Pseudomonadota</taxon>
        <taxon>Gammaproteobacteria</taxon>
        <taxon>Alteromonadales</taxon>
        <taxon>Pseudoalteromonadaceae</taxon>
        <taxon>Pseudoalteromonas</taxon>
    </lineage>
</organism>
<gene>
    <name evidence="2" type="ORF">AOG27_19865</name>
    <name evidence="3" type="ORF">PQI24_01950</name>
</gene>
<dbReference type="Proteomes" id="UP000050378">
    <property type="component" value="Unassembled WGS sequence"/>
</dbReference>
<evidence type="ECO:0000256" key="1">
    <source>
        <dbReference type="SAM" id="SignalP"/>
    </source>
</evidence>
<dbReference type="InterPro" id="IPR022193">
    <property type="entry name" value="DUF3718"/>
</dbReference>